<accession>A0A0F0LR49</accession>
<gene>
    <name evidence="1" type="ORF">DCP95_02545</name>
    <name evidence="2" type="ORF">RR49_02397</name>
</gene>
<dbReference type="EMBL" id="DMNG01000042">
    <property type="protein sequence ID" value="HAN23433.1"/>
    <property type="molecule type" value="Genomic_DNA"/>
</dbReference>
<organism evidence="2 3">
    <name type="scientific">Microbacterium ginsengisoli</name>
    <dbReference type="NCBI Taxonomy" id="400772"/>
    <lineage>
        <taxon>Bacteria</taxon>
        <taxon>Bacillati</taxon>
        <taxon>Actinomycetota</taxon>
        <taxon>Actinomycetes</taxon>
        <taxon>Micrococcales</taxon>
        <taxon>Microbacteriaceae</taxon>
        <taxon>Microbacterium</taxon>
    </lineage>
</organism>
<dbReference type="OrthoDB" id="3827359at2"/>
<dbReference type="Proteomes" id="UP000033451">
    <property type="component" value="Unassembled WGS sequence"/>
</dbReference>
<dbReference type="RefSeq" id="WP_048808921.1">
    <property type="nucleotide sequence ID" value="NZ_JYIY01000078.1"/>
</dbReference>
<proteinExistence type="predicted"/>
<keyword evidence="3" id="KW-1185">Reference proteome</keyword>
<reference evidence="1 4" key="2">
    <citation type="journal article" date="2018" name="Nat. Biotechnol.">
        <title>A standardized bacterial taxonomy based on genome phylogeny substantially revises the tree of life.</title>
        <authorList>
            <person name="Parks D.H."/>
            <person name="Chuvochina M."/>
            <person name="Waite D.W."/>
            <person name="Rinke C."/>
            <person name="Skarshewski A."/>
            <person name="Chaumeil P.A."/>
            <person name="Hugenholtz P."/>
        </authorList>
    </citation>
    <scope>NUCLEOTIDE SEQUENCE [LARGE SCALE GENOMIC DNA]</scope>
    <source>
        <strain evidence="1">UBA9152</strain>
    </source>
</reference>
<dbReference type="PATRIC" id="fig|400772.4.peg.2409"/>
<evidence type="ECO:0008006" key="5">
    <source>
        <dbReference type="Google" id="ProtNLM"/>
    </source>
</evidence>
<protein>
    <recommendedName>
        <fullName evidence="5">Fis family transcriptional regulator</fullName>
    </recommendedName>
</protein>
<dbReference type="EMBL" id="JYIY01000078">
    <property type="protein sequence ID" value="KJL35638.1"/>
    <property type="molecule type" value="Genomic_DNA"/>
</dbReference>
<comment type="caution">
    <text evidence="2">The sequence shown here is derived from an EMBL/GenBank/DDBJ whole genome shotgun (WGS) entry which is preliminary data.</text>
</comment>
<reference evidence="2 3" key="1">
    <citation type="submission" date="2015-02" db="EMBL/GenBank/DDBJ databases">
        <title>Draft genome sequences of ten Microbacterium spp. with emphasis on heavy metal contaminated environments.</title>
        <authorList>
            <person name="Corretto E."/>
        </authorList>
    </citation>
    <scope>NUCLEOTIDE SEQUENCE [LARGE SCALE GENOMIC DNA]</scope>
    <source>
        <strain evidence="2 3">DSM 18659</strain>
    </source>
</reference>
<evidence type="ECO:0000313" key="1">
    <source>
        <dbReference type="EMBL" id="HAN23433.1"/>
    </source>
</evidence>
<evidence type="ECO:0000313" key="3">
    <source>
        <dbReference type="Proteomes" id="UP000033451"/>
    </source>
</evidence>
<dbReference type="STRING" id="400772.RR49_02397"/>
<evidence type="ECO:0000313" key="4">
    <source>
        <dbReference type="Proteomes" id="UP000257479"/>
    </source>
</evidence>
<dbReference type="Proteomes" id="UP000257479">
    <property type="component" value="Unassembled WGS sequence"/>
</dbReference>
<dbReference type="AlphaFoldDB" id="A0A0F0LR49"/>
<sequence length="192" mass="20734">MTWDPFLSELELQFAAQAQAERRLAATETERVRIAGLALTDRLSALAEVRAAVALWVAGAAPVRGRLVLAGPDWAAIEDESSALSLVAVGAIVRIDLPAVTIADSVREISAPRPLRARMGLAWMLRELGRRRVGVRVWDVDGNIVTGTIDRVGTDHLDLAVHDAGQSRREAVGDIRVVPLVRLARVVGDLDL</sequence>
<evidence type="ECO:0000313" key="2">
    <source>
        <dbReference type="EMBL" id="KJL35638.1"/>
    </source>
</evidence>
<name>A0A0F0LR49_9MICO</name>